<protein>
    <submittedName>
        <fullName evidence="1">Uncharacterized protein</fullName>
    </submittedName>
</protein>
<evidence type="ECO:0000313" key="1">
    <source>
        <dbReference type="EMBL" id="TGZ77311.1"/>
    </source>
</evidence>
<dbReference type="Proteomes" id="UP000298138">
    <property type="component" value="Unassembled WGS sequence"/>
</dbReference>
<name>A0A4S2MK04_9PEZI</name>
<evidence type="ECO:0000313" key="2">
    <source>
        <dbReference type="Proteomes" id="UP000298138"/>
    </source>
</evidence>
<reference evidence="1 2" key="1">
    <citation type="submission" date="2019-04" db="EMBL/GenBank/DDBJ databases">
        <title>Comparative genomics and transcriptomics to analyze fruiting body development in filamentous ascomycetes.</title>
        <authorList>
            <consortium name="DOE Joint Genome Institute"/>
            <person name="Lutkenhaus R."/>
            <person name="Traeger S."/>
            <person name="Breuer J."/>
            <person name="Kuo A."/>
            <person name="Lipzen A."/>
            <person name="Pangilinan J."/>
            <person name="Dilworth D."/>
            <person name="Sandor L."/>
            <person name="Poggeler S."/>
            <person name="Barry K."/>
            <person name="Grigoriev I.V."/>
            <person name="Nowrousian M."/>
        </authorList>
    </citation>
    <scope>NUCLEOTIDE SEQUENCE [LARGE SCALE GENOMIC DNA]</scope>
    <source>
        <strain evidence="1 2">CBS 389.68</strain>
    </source>
</reference>
<accession>A0A4S2MK04</accession>
<dbReference type="InParanoid" id="A0A4S2MK04"/>
<proteinExistence type="predicted"/>
<gene>
    <name evidence="1" type="ORF">EX30DRAFT_204993</name>
</gene>
<dbReference type="AlphaFoldDB" id="A0A4S2MK04"/>
<dbReference type="EMBL" id="ML220155">
    <property type="protein sequence ID" value="TGZ77311.1"/>
    <property type="molecule type" value="Genomic_DNA"/>
</dbReference>
<keyword evidence="2" id="KW-1185">Reference proteome</keyword>
<organism evidence="1 2">
    <name type="scientific">Ascodesmis nigricans</name>
    <dbReference type="NCBI Taxonomy" id="341454"/>
    <lineage>
        <taxon>Eukaryota</taxon>
        <taxon>Fungi</taxon>
        <taxon>Dikarya</taxon>
        <taxon>Ascomycota</taxon>
        <taxon>Pezizomycotina</taxon>
        <taxon>Pezizomycetes</taxon>
        <taxon>Pezizales</taxon>
        <taxon>Ascodesmidaceae</taxon>
        <taxon>Ascodesmis</taxon>
    </lineage>
</organism>
<sequence length="166" mass="18665">MPSDPFEPSIIPTLLSSLQLPSALRPSHNTLLTPNLPLGIYPLFHYLIHQAEIPISTPPLRMDLFSITVTLYFPDRVISMFPRRTAFQQPNNHPNISSPVFSAVHPHIPTSSLTVRLRSPLPPFWIPNFPNSSSPSLSEHAVHLHQFLRPKFDSTSAFTRSSSRSL</sequence>